<keyword evidence="1" id="KW-0732">Signal</keyword>
<dbReference type="STRING" id="417292.SAMN05421806_10523"/>
<dbReference type="AlphaFoldDB" id="A0A1G8ZJ32"/>
<gene>
    <name evidence="2" type="ORF">SAMN05421806_10523</name>
</gene>
<protein>
    <submittedName>
        <fullName evidence="2">Uncharacterized protein</fullName>
    </submittedName>
</protein>
<name>A0A1G8ZJ32_9ACTN</name>
<dbReference type="RefSeq" id="WP_093610068.1">
    <property type="nucleotide sequence ID" value="NZ_FNFF01000005.1"/>
</dbReference>
<sequence length="127" mass="13438">MHNLIKTALTAAGAVLLLAPASAASVPMSGSDTDDAVSIYVKGEGLHVDSVTASSERDGGTFRIYAHTGSAATMDHVTGWKRAKNESFGMTRISSAHWKLNRRFPDGTWLCAQSSALSGNPCIKVHH</sequence>
<evidence type="ECO:0000313" key="3">
    <source>
        <dbReference type="Proteomes" id="UP000199155"/>
    </source>
</evidence>
<keyword evidence="3" id="KW-1185">Reference proteome</keyword>
<feature type="signal peptide" evidence="1">
    <location>
        <begin position="1"/>
        <end position="23"/>
    </location>
</feature>
<accession>A0A1G8ZJ32</accession>
<evidence type="ECO:0000256" key="1">
    <source>
        <dbReference type="SAM" id="SignalP"/>
    </source>
</evidence>
<feature type="chain" id="PRO_5011574964" evidence="1">
    <location>
        <begin position="24"/>
        <end position="127"/>
    </location>
</feature>
<organism evidence="2 3">
    <name type="scientific">Streptomyces indicus</name>
    <dbReference type="NCBI Taxonomy" id="417292"/>
    <lineage>
        <taxon>Bacteria</taxon>
        <taxon>Bacillati</taxon>
        <taxon>Actinomycetota</taxon>
        <taxon>Actinomycetes</taxon>
        <taxon>Kitasatosporales</taxon>
        <taxon>Streptomycetaceae</taxon>
        <taxon>Streptomyces</taxon>
    </lineage>
</organism>
<proteinExistence type="predicted"/>
<dbReference type="Proteomes" id="UP000199155">
    <property type="component" value="Unassembled WGS sequence"/>
</dbReference>
<dbReference type="OrthoDB" id="4230816at2"/>
<dbReference type="EMBL" id="FNFF01000005">
    <property type="protein sequence ID" value="SDK15057.1"/>
    <property type="molecule type" value="Genomic_DNA"/>
</dbReference>
<evidence type="ECO:0000313" key="2">
    <source>
        <dbReference type="EMBL" id="SDK15057.1"/>
    </source>
</evidence>
<reference evidence="2 3" key="1">
    <citation type="submission" date="2016-10" db="EMBL/GenBank/DDBJ databases">
        <authorList>
            <person name="de Groot N.N."/>
        </authorList>
    </citation>
    <scope>NUCLEOTIDE SEQUENCE [LARGE SCALE GENOMIC DNA]</scope>
    <source>
        <strain evidence="2 3">CGMCC 4.5727</strain>
    </source>
</reference>